<comment type="catalytic activity">
    <reaction evidence="12 13">
        <text>DNA(n) + a 2'-deoxyribonucleoside 5'-triphosphate = DNA(n+1) + diphosphate</text>
        <dbReference type="Rhea" id="RHEA:22508"/>
        <dbReference type="Rhea" id="RHEA-COMP:17339"/>
        <dbReference type="Rhea" id="RHEA-COMP:17340"/>
        <dbReference type="ChEBI" id="CHEBI:33019"/>
        <dbReference type="ChEBI" id="CHEBI:61560"/>
        <dbReference type="ChEBI" id="CHEBI:173112"/>
        <dbReference type="EC" id="2.7.7.7"/>
    </reaction>
</comment>
<comment type="function">
    <text evidence="13">DNA polymerase involved in damage-induced mutagenesis and translesion synthesis (TLS). It is not the major replicative DNA polymerase.</text>
</comment>
<sequence length="1040" mass="115999">MRPPPTPAYAELHCVSNFSFQRGASSAEELFTRARALGYEALAITDECTLAGVVRALEAAEATGLKLIVGSELRLEDGPRLVLLCEDREGYAALSQLISTGRRRSPKGEYRLARADIEAMPREGLLALWSPDHASSSTPAEPLHHDADEVAGWLRPLFPRRLWIAASLHRLPGERDRLHALQQLGQRHGLPLVATGEVHMHVRRRRALQDALTAIRLGRAVAQCGFELFPNGERHLRPRPALAQLYPPELLAESVRIASRCRFSLRELKYVYPNELVPGGHTPTTHLRTLTEAGVKRRWPDGEPPKVRALIEKELALIADLQYEAFFLTVEDIVRWARAQGILCQGRGSAANSVVCYCLGITAVGPDRIQMLFERFISRERNEPPDIDVDFEHQRREEVIQYIYGKYGRHRAALAATVICYRSRSAARDLARALGFSEDQVDQLSAVFGRGQSEAPLELRLRERGFDPDAPPIHRFLVLLDELKGFPRHLSQHVGGFIISDEPLSRLVPVENAAMPERTIIQWDKDDLETLGLLKVDCLALGMLSCIRGCFDLLRAHRRLDLDLAAVPEGDAPTYAMMQRADTIGVFQIESRAQMSMLPRLKPENFYELVIEVAIVRPGPIQGDMVHPYLRRKQGLEPVEYPSDELRQVFERTLGVPIFQEQVMQLAIVAAEFTGGEADALRRSMAAWKRRGGLEHWRERLVGRMLVRGYDTEFAERVFEQIKGFGSYGFPESHAASFALIAYVSAWLKCHHPDAFACALLNAQPMGFYAPAQIIADVRAHGVPVRPVDVCSSGWDCSLEGSGASPLPLRMGLRLVNGLSADAGERIVAARTRSPFRDVADLCARAGLDARERTALAEAGALKRLAGHRHRAHWAIAAAEAGEDVISLAPVPEQRIALRPPSAQEDVFADYASTGLSLERHPLSLIRRQLTTRRVKRAQDIAHLPHGSHVRFAGLVTLKQRPSTASGVTFLTVEDETGMLNIVVWRDLALRQRRELLESTLLAIDGILERRDGVQHLIAHRLDDYTPLLPGLKSQGREFH</sequence>
<dbReference type="GO" id="GO:0005737">
    <property type="term" value="C:cytoplasm"/>
    <property type="evidence" value="ECO:0007669"/>
    <property type="project" value="UniProtKB-SubCell"/>
</dbReference>
<evidence type="ECO:0000313" key="16">
    <source>
        <dbReference type="Proteomes" id="UP000321248"/>
    </source>
</evidence>
<evidence type="ECO:0000256" key="6">
    <source>
        <dbReference type="ARBA" id="ARBA00022679"/>
    </source>
</evidence>
<feature type="domain" description="Polymerase/histidinol phosphatase N-terminal" evidence="14">
    <location>
        <begin position="10"/>
        <end position="77"/>
    </location>
</feature>
<dbReference type="NCBIfam" id="TIGR00594">
    <property type="entry name" value="polc"/>
    <property type="match status" value="1"/>
</dbReference>
<dbReference type="SMART" id="SM00481">
    <property type="entry name" value="POLIIIAc"/>
    <property type="match status" value="1"/>
</dbReference>
<dbReference type="GO" id="GO:0006260">
    <property type="term" value="P:DNA replication"/>
    <property type="evidence" value="ECO:0007669"/>
    <property type="project" value="UniProtKB-KW"/>
</dbReference>
<dbReference type="PANTHER" id="PTHR32294">
    <property type="entry name" value="DNA POLYMERASE III SUBUNIT ALPHA"/>
    <property type="match status" value="1"/>
</dbReference>
<dbReference type="GO" id="GO:0006281">
    <property type="term" value="P:DNA repair"/>
    <property type="evidence" value="ECO:0007669"/>
    <property type="project" value="UniProtKB-UniRule"/>
</dbReference>
<keyword evidence="8 13" id="KW-0235">DNA replication</keyword>
<comment type="similarity">
    <text evidence="2 13">Belongs to the DNA polymerase type-C family. DnaE2 subfamily.</text>
</comment>
<dbReference type="InterPro" id="IPR016195">
    <property type="entry name" value="Pol/histidinol_Pase-like"/>
</dbReference>
<dbReference type="EMBL" id="VRTS01000001">
    <property type="protein sequence ID" value="TXK65668.1"/>
    <property type="molecule type" value="Genomic_DNA"/>
</dbReference>
<evidence type="ECO:0000256" key="11">
    <source>
        <dbReference type="ARBA" id="ARBA00023204"/>
    </source>
</evidence>
<dbReference type="CDD" id="cd04485">
    <property type="entry name" value="DnaE_OBF"/>
    <property type="match status" value="1"/>
</dbReference>
<comment type="subcellular location">
    <subcellularLocation>
        <location evidence="1 13">Cytoplasm</location>
    </subcellularLocation>
</comment>
<keyword evidence="7 13" id="KW-0548">Nucleotidyltransferase</keyword>
<evidence type="ECO:0000256" key="13">
    <source>
        <dbReference type="HAMAP-Rule" id="MF_01902"/>
    </source>
</evidence>
<evidence type="ECO:0000256" key="2">
    <source>
        <dbReference type="ARBA" id="ARBA00007391"/>
    </source>
</evidence>
<gene>
    <name evidence="13" type="primary">dnaE2</name>
    <name evidence="15" type="ORF">FU658_00630</name>
</gene>
<dbReference type="InterPro" id="IPR003141">
    <property type="entry name" value="Pol/His_phosphatase_N"/>
</dbReference>
<reference evidence="15 16" key="1">
    <citation type="submission" date="2019-08" db="EMBL/GenBank/DDBJ databases">
        <authorList>
            <person name="Karlyshev A.V."/>
        </authorList>
    </citation>
    <scope>NUCLEOTIDE SEQUENCE [LARGE SCALE GENOMIC DNA]</scope>
    <source>
        <strain evidence="15 16">Alg18-2.2</strain>
    </source>
</reference>
<evidence type="ECO:0000259" key="14">
    <source>
        <dbReference type="SMART" id="SM00481"/>
    </source>
</evidence>
<dbReference type="Gene3D" id="3.20.20.140">
    <property type="entry name" value="Metal-dependent hydrolases"/>
    <property type="match status" value="1"/>
</dbReference>
<dbReference type="Pfam" id="PF02811">
    <property type="entry name" value="PHP"/>
    <property type="match status" value="1"/>
</dbReference>
<comment type="caution">
    <text evidence="15">The sequence shown here is derived from an EMBL/GenBank/DDBJ whole genome shotgun (WGS) entry which is preliminary data.</text>
</comment>
<dbReference type="AlphaFoldDB" id="A0A5C8KX82"/>
<evidence type="ECO:0000256" key="12">
    <source>
        <dbReference type="ARBA" id="ARBA00049244"/>
    </source>
</evidence>
<keyword evidence="10 13" id="KW-0239">DNA-directed DNA polymerase</keyword>
<name>A0A5C8KX82_9GAMM</name>
<dbReference type="InterPro" id="IPR011708">
    <property type="entry name" value="DNA_pol3_alpha_NTPase_dom"/>
</dbReference>
<dbReference type="InterPro" id="IPR040982">
    <property type="entry name" value="DNA_pol3_finger"/>
</dbReference>
<dbReference type="InterPro" id="IPR023073">
    <property type="entry name" value="DnaE2"/>
</dbReference>
<dbReference type="GO" id="GO:0003676">
    <property type="term" value="F:nucleic acid binding"/>
    <property type="evidence" value="ECO:0007669"/>
    <property type="project" value="InterPro"/>
</dbReference>
<dbReference type="Pfam" id="PF17657">
    <property type="entry name" value="DNA_pol3_finger"/>
    <property type="match status" value="1"/>
</dbReference>
<keyword evidence="11 13" id="KW-0234">DNA repair</keyword>
<evidence type="ECO:0000256" key="1">
    <source>
        <dbReference type="ARBA" id="ARBA00004496"/>
    </source>
</evidence>
<dbReference type="NCBIfam" id="NF004225">
    <property type="entry name" value="PRK05672.1"/>
    <property type="match status" value="1"/>
</dbReference>
<evidence type="ECO:0000256" key="7">
    <source>
        <dbReference type="ARBA" id="ARBA00022695"/>
    </source>
</evidence>
<dbReference type="GO" id="GO:0003887">
    <property type="term" value="F:DNA-directed DNA polymerase activity"/>
    <property type="evidence" value="ECO:0007669"/>
    <property type="project" value="UniProtKB-UniRule"/>
</dbReference>
<dbReference type="GO" id="GO:0008408">
    <property type="term" value="F:3'-5' exonuclease activity"/>
    <property type="evidence" value="ECO:0007669"/>
    <property type="project" value="InterPro"/>
</dbReference>
<protein>
    <recommendedName>
        <fullName evidence="4 13">Error-prone DNA polymerase</fullName>
        <ecNumber evidence="3 13">2.7.7.7</ecNumber>
    </recommendedName>
</protein>
<proteinExistence type="inferred from homology"/>
<dbReference type="Pfam" id="PF01336">
    <property type="entry name" value="tRNA_anti-codon"/>
    <property type="match status" value="1"/>
</dbReference>
<dbReference type="InterPro" id="IPR029460">
    <property type="entry name" value="DNAPol_HHH"/>
</dbReference>
<dbReference type="OrthoDB" id="9803237at2"/>
<keyword evidence="5 13" id="KW-0963">Cytoplasm</keyword>
<keyword evidence="9 13" id="KW-0227">DNA damage</keyword>
<dbReference type="CDD" id="cd07434">
    <property type="entry name" value="PHP_PolIIIA_DnaE2"/>
    <property type="match status" value="1"/>
</dbReference>
<dbReference type="Pfam" id="PF07733">
    <property type="entry name" value="DNA_pol3_alpha"/>
    <property type="match status" value="1"/>
</dbReference>
<dbReference type="HAMAP" id="MF_01902">
    <property type="entry name" value="DNApol_error_prone"/>
    <property type="match status" value="1"/>
</dbReference>
<organism evidence="15 16">
    <name type="scientific">Alkalisalibacterium limincola</name>
    <dbReference type="NCBI Taxonomy" id="2699169"/>
    <lineage>
        <taxon>Bacteria</taxon>
        <taxon>Pseudomonadati</taxon>
        <taxon>Pseudomonadota</taxon>
        <taxon>Gammaproteobacteria</taxon>
        <taxon>Lysobacterales</taxon>
        <taxon>Lysobacteraceae</taxon>
        <taxon>Alkalisalibacterium</taxon>
    </lineage>
</organism>
<dbReference type="Pfam" id="PF14579">
    <property type="entry name" value="HHH_6"/>
    <property type="match status" value="1"/>
</dbReference>
<dbReference type="Proteomes" id="UP000321248">
    <property type="component" value="Unassembled WGS sequence"/>
</dbReference>
<dbReference type="InterPro" id="IPR004805">
    <property type="entry name" value="DnaE2/DnaE/PolC"/>
</dbReference>
<dbReference type="Gene3D" id="1.10.150.870">
    <property type="match status" value="1"/>
</dbReference>
<evidence type="ECO:0000256" key="4">
    <source>
        <dbReference type="ARBA" id="ARBA00017273"/>
    </source>
</evidence>
<dbReference type="PANTHER" id="PTHR32294:SF4">
    <property type="entry name" value="ERROR-PRONE DNA POLYMERASE"/>
    <property type="match status" value="1"/>
</dbReference>
<evidence type="ECO:0000256" key="10">
    <source>
        <dbReference type="ARBA" id="ARBA00022932"/>
    </source>
</evidence>
<evidence type="ECO:0000256" key="3">
    <source>
        <dbReference type="ARBA" id="ARBA00012417"/>
    </source>
</evidence>
<dbReference type="RefSeq" id="WP_147890340.1">
    <property type="nucleotide sequence ID" value="NZ_VRTS01000001.1"/>
</dbReference>
<dbReference type="InterPro" id="IPR004013">
    <property type="entry name" value="PHP_dom"/>
</dbReference>
<evidence type="ECO:0000256" key="5">
    <source>
        <dbReference type="ARBA" id="ARBA00022490"/>
    </source>
</evidence>
<dbReference type="InterPro" id="IPR004365">
    <property type="entry name" value="NA-bd_OB_tRNA"/>
</dbReference>
<evidence type="ECO:0000313" key="15">
    <source>
        <dbReference type="EMBL" id="TXK65668.1"/>
    </source>
</evidence>
<evidence type="ECO:0000256" key="9">
    <source>
        <dbReference type="ARBA" id="ARBA00022763"/>
    </source>
</evidence>
<accession>A0A5C8KX82</accession>
<evidence type="ECO:0000256" key="8">
    <source>
        <dbReference type="ARBA" id="ARBA00022705"/>
    </source>
</evidence>
<dbReference type="SUPFAM" id="SSF89550">
    <property type="entry name" value="PHP domain-like"/>
    <property type="match status" value="1"/>
</dbReference>
<keyword evidence="16" id="KW-1185">Reference proteome</keyword>
<keyword evidence="6 13" id="KW-0808">Transferase</keyword>
<dbReference type="EC" id="2.7.7.7" evidence="3 13"/>